<gene>
    <name evidence="2" type="ORF">FOL47_008108</name>
</gene>
<dbReference type="EMBL" id="JAAPAO010000502">
    <property type="protein sequence ID" value="KAF4658251.1"/>
    <property type="molecule type" value="Genomic_DNA"/>
</dbReference>
<evidence type="ECO:0000256" key="1">
    <source>
        <dbReference type="SAM" id="MobiDB-lite"/>
    </source>
</evidence>
<evidence type="ECO:0000313" key="3">
    <source>
        <dbReference type="Proteomes" id="UP000591131"/>
    </source>
</evidence>
<organism evidence="2 3">
    <name type="scientific">Perkinsus chesapeaki</name>
    <name type="common">Clam parasite</name>
    <name type="synonym">Perkinsus andrewsi</name>
    <dbReference type="NCBI Taxonomy" id="330153"/>
    <lineage>
        <taxon>Eukaryota</taxon>
        <taxon>Sar</taxon>
        <taxon>Alveolata</taxon>
        <taxon>Perkinsozoa</taxon>
        <taxon>Perkinsea</taxon>
        <taxon>Perkinsida</taxon>
        <taxon>Perkinsidae</taxon>
        <taxon>Perkinsus</taxon>
    </lineage>
</organism>
<sequence length="885" mass="97817">MVVYPWLDDFSQSICNRCDNPDRVGMPARRERTETSKKIVTCIGSCRTGLRRRRRAADFETYSGDNWGGGSDSDDGYLGPMISKILGESTGRQSRVDEQPSVTNFEVEDGRVTSSGGSKGSGNGDYQSIVQQVEHELDSGGYSTEDNAQPRTILVKRKRSHRREDTDFITHAPLRYYPSRSSNVVEDVDEVISLVADYIDLERGVGDKLIRFIEDLAVAVKSKPSCSSKKVELSPESVRQFADDYDQIGEDLKDDREILTNVRRYLELLSSDPKAHRALRKLMKPLDRLVRNTHALQDATREIAPVVEELQQKDSLGELMVICSTFNEAEMENRLRSIDHVYSDLSSGFDSLAYSVIVSARFAKARGASVWAKAYNANFSRSVTCAALPRLCGESPIQGYAEQMRSASFIQAGGNQELLGPAGSVSLLTLEALEETAELLQTFPWLSVGMRLFSLCYFLIDVEVLMRRSNHIVRFARARGISLWADEYNRCFSSASRKILLQTGECPREGFAEQHRGGELIVAQAMTGSDSSPIDGIDLDNVTEEQKHPLFVRFHPGFVDFSFLFSMGRGNQFVRFARARGTSAWATEYNRCFTAVVSRNVVAVMGESPAQGFAEQRRGGELIMGQALSGSDSSIMDGVDMEDLTDEQIVSWNMITGFGPGVGAVPPEFCLVQFSQLILIDVEVLMRRSNHIVRFARARGISLWADEYNRCFSSASRKILLQTGECPREGFAEQHRGGELIVGQAMTGSDSSPIDGIDLDNVTEEQLVSWNIISFLGGGISSWSKEGMSAGARFARARGTSSFARAYNANFARSVSTLGTLPRIVGEAPLQGFAEQIPPMISMSISSEMTSAGGCAAKTIPEDELEEMIALVRIMSIVLYFELIL</sequence>
<name>A0A7J6LHD1_PERCH</name>
<dbReference type="OrthoDB" id="10407493at2759"/>
<proteinExistence type="predicted"/>
<dbReference type="AlphaFoldDB" id="A0A7J6LHD1"/>
<comment type="caution">
    <text evidence="2">The sequence shown here is derived from an EMBL/GenBank/DDBJ whole genome shotgun (WGS) entry which is preliminary data.</text>
</comment>
<accession>A0A7J6LHD1</accession>
<protein>
    <submittedName>
        <fullName evidence="2">Uncharacterized protein</fullName>
    </submittedName>
</protein>
<keyword evidence="3" id="KW-1185">Reference proteome</keyword>
<feature type="region of interest" description="Disordered" evidence="1">
    <location>
        <begin position="88"/>
        <end position="125"/>
    </location>
</feature>
<dbReference type="Proteomes" id="UP000591131">
    <property type="component" value="Unassembled WGS sequence"/>
</dbReference>
<reference evidence="2 3" key="1">
    <citation type="submission" date="2020-04" db="EMBL/GenBank/DDBJ databases">
        <title>Perkinsus chesapeaki whole genome sequence.</title>
        <authorList>
            <person name="Bogema D.R."/>
        </authorList>
    </citation>
    <scope>NUCLEOTIDE SEQUENCE [LARGE SCALE GENOMIC DNA]</scope>
    <source>
        <strain evidence="2">ATCC PRA-425</strain>
    </source>
</reference>
<evidence type="ECO:0000313" key="2">
    <source>
        <dbReference type="EMBL" id="KAF4658251.1"/>
    </source>
</evidence>